<dbReference type="InterPro" id="IPR058625">
    <property type="entry name" value="MdtA-like_BSH"/>
</dbReference>
<feature type="compositionally biased region" description="Low complexity" evidence="4">
    <location>
        <begin position="428"/>
        <end position="439"/>
    </location>
</feature>
<dbReference type="GO" id="GO:1990281">
    <property type="term" value="C:efflux pump complex"/>
    <property type="evidence" value="ECO:0007669"/>
    <property type="project" value="TreeGrafter"/>
</dbReference>
<dbReference type="Pfam" id="PF25954">
    <property type="entry name" value="Beta-barrel_RND_2"/>
    <property type="match status" value="1"/>
</dbReference>
<dbReference type="EMBL" id="CP159925">
    <property type="protein sequence ID" value="XCO75526.1"/>
    <property type="molecule type" value="Genomic_DNA"/>
</dbReference>
<feature type="domain" description="CusB-like beta-barrel" evidence="7">
    <location>
        <begin position="247"/>
        <end position="319"/>
    </location>
</feature>
<protein>
    <submittedName>
        <fullName evidence="8">Efflux RND transporter periplasmic adaptor subunit</fullName>
    </submittedName>
</protein>
<feature type="region of interest" description="Disordered" evidence="4">
    <location>
        <begin position="1"/>
        <end position="21"/>
    </location>
</feature>
<dbReference type="Gene3D" id="2.40.420.20">
    <property type="match status" value="1"/>
</dbReference>
<dbReference type="InterPro" id="IPR058792">
    <property type="entry name" value="Beta-barrel_RND_2"/>
</dbReference>
<name>A0AAU8MXH5_9GAMM</name>
<accession>A0AAU8MXH5</accession>
<dbReference type="AlphaFoldDB" id="A0AAU8MXH5"/>
<dbReference type="NCBIfam" id="TIGR01730">
    <property type="entry name" value="RND_mfp"/>
    <property type="match status" value="1"/>
</dbReference>
<feature type="region of interest" description="Disordered" evidence="4">
    <location>
        <begin position="397"/>
        <end position="439"/>
    </location>
</feature>
<organism evidence="8">
    <name type="scientific">Lysobacter firmicutimachus</name>
    <dbReference type="NCBI Taxonomy" id="1792846"/>
    <lineage>
        <taxon>Bacteria</taxon>
        <taxon>Pseudomonadati</taxon>
        <taxon>Pseudomonadota</taxon>
        <taxon>Gammaproteobacteria</taxon>
        <taxon>Lysobacterales</taxon>
        <taxon>Lysobacteraceae</taxon>
        <taxon>Lysobacter</taxon>
    </lineage>
</organism>
<feature type="compositionally biased region" description="Gly residues" evidence="4">
    <location>
        <begin position="405"/>
        <end position="427"/>
    </location>
</feature>
<dbReference type="PANTHER" id="PTHR30469:SF33">
    <property type="entry name" value="SLR1207 PROTEIN"/>
    <property type="match status" value="1"/>
</dbReference>
<dbReference type="Pfam" id="PF25876">
    <property type="entry name" value="HH_MFP_RND"/>
    <property type="match status" value="1"/>
</dbReference>
<dbReference type="GO" id="GO:0019898">
    <property type="term" value="C:extrinsic component of membrane"/>
    <property type="evidence" value="ECO:0007669"/>
    <property type="project" value="InterPro"/>
</dbReference>
<dbReference type="Gene3D" id="2.40.30.170">
    <property type="match status" value="1"/>
</dbReference>
<dbReference type="RefSeq" id="WP_363798611.1">
    <property type="nucleotide sequence ID" value="NZ_CP159925.1"/>
</dbReference>
<dbReference type="InterPro" id="IPR058624">
    <property type="entry name" value="MdtA-like_HH"/>
</dbReference>
<evidence type="ECO:0000259" key="5">
    <source>
        <dbReference type="Pfam" id="PF25876"/>
    </source>
</evidence>
<feature type="compositionally biased region" description="Gly residues" evidence="4">
    <location>
        <begin position="348"/>
        <end position="361"/>
    </location>
</feature>
<feature type="domain" description="Multidrug resistance protein MdtA-like barrel-sandwich hybrid" evidence="6">
    <location>
        <begin position="81"/>
        <end position="233"/>
    </location>
</feature>
<evidence type="ECO:0000256" key="2">
    <source>
        <dbReference type="ARBA" id="ARBA00023054"/>
    </source>
</evidence>
<gene>
    <name evidence="8" type="ORF">ABU614_01615</name>
</gene>
<dbReference type="InterPro" id="IPR006143">
    <property type="entry name" value="RND_pump_MFP"/>
</dbReference>
<dbReference type="GO" id="GO:1990961">
    <property type="term" value="P:xenobiotic detoxification by transmembrane export across the plasma membrane"/>
    <property type="evidence" value="ECO:0007669"/>
    <property type="project" value="InterPro"/>
</dbReference>
<proteinExistence type="inferred from homology"/>
<dbReference type="GO" id="GO:0015562">
    <property type="term" value="F:efflux transmembrane transporter activity"/>
    <property type="evidence" value="ECO:0007669"/>
    <property type="project" value="TreeGrafter"/>
</dbReference>
<reference evidence="8" key="1">
    <citation type="submission" date="2024-06" db="EMBL/GenBank/DDBJ databases">
        <authorList>
            <person name="Li S."/>
        </authorList>
    </citation>
    <scope>NUCLEOTIDE SEQUENCE</scope>
    <source>
        <strain evidence="8">SR10</strain>
    </source>
</reference>
<dbReference type="InterPro" id="IPR030190">
    <property type="entry name" value="MacA_alpha-hairpin_sf"/>
</dbReference>
<evidence type="ECO:0000259" key="6">
    <source>
        <dbReference type="Pfam" id="PF25917"/>
    </source>
</evidence>
<dbReference type="SUPFAM" id="SSF111369">
    <property type="entry name" value="HlyD-like secretion proteins"/>
    <property type="match status" value="1"/>
</dbReference>
<evidence type="ECO:0000256" key="3">
    <source>
        <dbReference type="SAM" id="Coils"/>
    </source>
</evidence>
<evidence type="ECO:0000256" key="4">
    <source>
        <dbReference type="SAM" id="MobiDB-lite"/>
    </source>
</evidence>
<keyword evidence="2 3" id="KW-0175">Coiled coil</keyword>
<evidence type="ECO:0000259" key="7">
    <source>
        <dbReference type="Pfam" id="PF25954"/>
    </source>
</evidence>
<evidence type="ECO:0000256" key="1">
    <source>
        <dbReference type="ARBA" id="ARBA00009477"/>
    </source>
</evidence>
<feature type="region of interest" description="Disordered" evidence="4">
    <location>
        <begin position="342"/>
        <end position="361"/>
    </location>
</feature>
<dbReference type="FunFam" id="2.40.30.170:FF:000010">
    <property type="entry name" value="Efflux RND transporter periplasmic adaptor subunit"/>
    <property type="match status" value="1"/>
</dbReference>
<dbReference type="Pfam" id="PF25917">
    <property type="entry name" value="BSH_RND"/>
    <property type="match status" value="1"/>
</dbReference>
<dbReference type="PANTHER" id="PTHR30469">
    <property type="entry name" value="MULTIDRUG RESISTANCE PROTEIN MDTA"/>
    <property type="match status" value="1"/>
</dbReference>
<dbReference type="Gene3D" id="2.40.50.100">
    <property type="match status" value="1"/>
</dbReference>
<comment type="similarity">
    <text evidence="1">Belongs to the membrane fusion protein (MFP) (TC 8.A.1) family.</text>
</comment>
<dbReference type="GO" id="GO:0030313">
    <property type="term" value="C:cell envelope"/>
    <property type="evidence" value="ECO:0007669"/>
    <property type="project" value="UniProtKB-SubCell"/>
</dbReference>
<dbReference type="Gene3D" id="6.10.140.1990">
    <property type="match status" value="1"/>
</dbReference>
<feature type="domain" description="Multidrug resistance protein MdtA-like alpha-helical hairpin" evidence="5">
    <location>
        <begin position="128"/>
        <end position="202"/>
    </location>
</feature>
<sequence length="527" mass="55119">MSAAKPSPPSRPTPTARPRKSPWPQRLLIAAVVAALAGGGWYYYRKQSAAEAAGAYRTAKIERGDIRVAISATGALAAISTVDVGSQISGQVTEVLVDYNDRVSKGQVIARIDPATYEAQIAQGSAQIQNARASLATAQATLRNAELDYQRKSELAAKQLVSRSDADLARAARDQARAQLNGAQAQIEQQIASTQTTRLNLQRTVIRAPVDGVVLTRSVEPGQTVAASLQSPVLFQIAEDLSKMEIVLAIDEADIGQVKAGQGVNFTVDSFPDRRFRGQVQQVRLSATNTSNVITYPVVVSVDNPDGALLPGMTANAEIEVSRRDDVLRVSNAALRYKPADEDAAGAGNAGPNGGVRGGLGNDLPQVAQALKLNAQQQAAFDAALAQMKQRMAARSAAPAASAGGPPGGGAPIIIGGGRGPGGGGGNNNRNRNGGAMSGAARQRMLERFNQQFGAFRSLLDDGQRARWDAEIANLVTARRVPLYKLAGGKPEPVVVRVGASDGSWTEVSGNVREGDEIVVGSGRTGP</sequence>
<feature type="coiled-coil region" evidence="3">
    <location>
        <begin position="128"/>
        <end position="193"/>
    </location>
</feature>
<feature type="compositionally biased region" description="Pro residues" evidence="4">
    <location>
        <begin position="1"/>
        <end position="12"/>
    </location>
</feature>
<dbReference type="GO" id="GO:1990195">
    <property type="term" value="C:macrolide transmembrane transporter complex"/>
    <property type="evidence" value="ECO:0007669"/>
    <property type="project" value="InterPro"/>
</dbReference>
<evidence type="ECO:0000313" key="8">
    <source>
        <dbReference type="EMBL" id="XCO75526.1"/>
    </source>
</evidence>